<comment type="caution">
    <text evidence="3">The sequence shown here is derived from an EMBL/GenBank/DDBJ whole genome shotgun (WGS) entry which is preliminary data.</text>
</comment>
<keyword evidence="2" id="KW-0472">Membrane</keyword>
<keyword evidence="2" id="KW-0812">Transmembrane</keyword>
<feature type="transmembrane region" description="Helical" evidence="2">
    <location>
        <begin position="129"/>
        <end position="148"/>
    </location>
</feature>
<evidence type="ECO:0000256" key="1">
    <source>
        <dbReference type="SAM" id="MobiDB-lite"/>
    </source>
</evidence>
<sequence length="274" mass="29352">MTDSSKSVTKTSKCQDCSQKCTIIIITSAFTCHASRDTLELENWWGAEESVVRTAYEYDKETAGDNRQREEGARLPCIVASPRSHVPPATLRPAASSSAPPPRHRGIFSDREERSSYTTTQVNTTISPFISLFARLSFFFFYLPPAPLSTTTPSSSSEEALPCPPGCAHHSIVVVVAVAAATVVVVVDDDAAATAAEELKRCSQVFLLTVASMTLTLGQPRLSVSPSTVGELTAKSCSILFVIETAFAASIGAIAREKTASRGIKICPEAKLTF</sequence>
<protein>
    <submittedName>
        <fullName evidence="3">Uncharacterized protein</fullName>
    </submittedName>
</protein>
<feature type="region of interest" description="Disordered" evidence="1">
    <location>
        <begin position="83"/>
        <end position="114"/>
    </location>
</feature>
<gene>
    <name evidence="3" type="ORF">V9T40_012598</name>
</gene>
<organism evidence="3 4">
    <name type="scientific">Parthenolecanium corni</name>
    <dbReference type="NCBI Taxonomy" id="536013"/>
    <lineage>
        <taxon>Eukaryota</taxon>
        <taxon>Metazoa</taxon>
        <taxon>Ecdysozoa</taxon>
        <taxon>Arthropoda</taxon>
        <taxon>Hexapoda</taxon>
        <taxon>Insecta</taxon>
        <taxon>Pterygota</taxon>
        <taxon>Neoptera</taxon>
        <taxon>Paraneoptera</taxon>
        <taxon>Hemiptera</taxon>
        <taxon>Sternorrhyncha</taxon>
        <taxon>Coccoidea</taxon>
        <taxon>Coccidae</taxon>
        <taxon>Parthenolecanium</taxon>
    </lineage>
</organism>
<evidence type="ECO:0000256" key="2">
    <source>
        <dbReference type="SAM" id="Phobius"/>
    </source>
</evidence>
<feature type="compositionally biased region" description="Low complexity" evidence="1">
    <location>
        <begin position="87"/>
        <end position="98"/>
    </location>
</feature>
<feature type="transmembrane region" description="Helical" evidence="2">
    <location>
        <begin position="168"/>
        <end position="187"/>
    </location>
</feature>
<evidence type="ECO:0000313" key="4">
    <source>
        <dbReference type="Proteomes" id="UP001367676"/>
    </source>
</evidence>
<reference evidence="3 4" key="1">
    <citation type="submission" date="2024-03" db="EMBL/GenBank/DDBJ databases">
        <title>Adaptation during the transition from Ophiocordyceps entomopathogen to insect associate is accompanied by gene loss and intensified selection.</title>
        <authorList>
            <person name="Ward C.M."/>
            <person name="Onetto C.A."/>
            <person name="Borneman A.R."/>
        </authorList>
    </citation>
    <scope>NUCLEOTIDE SEQUENCE [LARGE SCALE GENOMIC DNA]</scope>
    <source>
        <strain evidence="3">AWRI1</strain>
        <tissue evidence="3">Single Adult Female</tissue>
    </source>
</reference>
<dbReference type="Proteomes" id="UP001367676">
    <property type="component" value="Unassembled WGS sequence"/>
</dbReference>
<accession>A0AAN9TKP8</accession>
<dbReference type="AlphaFoldDB" id="A0AAN9TKP8"/>
<keyword evidence="2" id="KW-1133">Transmembrane helix</keyword>
<name>A0AAN9TKP8_9HEMI</name>
<evidence type="ECO:0000313" key="3">
    <source>
        <dbReference type="EMBL" id="KAK7576312.1"/>
    </source>
</evidence>
<proteinExistence type="predicted"/>
<keyword evidence="4" id="KW-1185">Reference proteome</keyword>
<dbReference type="EMBL" id="JBBCAQ010000036">
    <property type="protein sequence ID" value="KAK7576312.1"/>
    <property type="molecule type" value="Genomic_DNA"/>
</dbReference>